<dbReference type="InterPro" id="IPR035783">
    <property type="entry name" value="SPRYD3_SPRY"/>
</dbReference>
<dbReference type="Gene3D" id="2.60.120.920">
    <property type="match status" value="2"/>
</dbReference>
<dbReference type="PANTHER" id="PTHR12864">
    <property type="entry name" value="RAN BINDING PROTEIN 9-RELATED"/>
    <property type="match status" value="1"/>
</dbReference>
<evidence type="ECO:0000313" key="3">
    <source>
        <dbReference type="EMBL" id="CEK58986.1"/>
    </source>
</evidence>
<dbReference type="Pfam" id="PF00622">
    <property type="entry name" value="SPRY"/>
    <property type="match status" value="2"/>
</dbReference>
<feature type="domain" description="SPRY" evidence="2">
    <location>
        <begin position="93"/>
        <end position="228"/>
    </location>
</feature>
<dbReference type="CDD" id="cd12885">
    <property type="entry name" value="SPRY_RanBP_like"/>
    <property type="match status" value="1"/>
</dbReference>
<evidence type="ECO:0000259" key="2">
    <source>
        <dbReference type="SMART" id="SM00449"/>
    </source>
</evidence>
<feature type="compositionally biased region" description="Acidic residues" evidence="1">
    <location>
        <begin position="362"/>
        <end position="396"/>
    </location>
</feature>
<protein>
    <recommendedName>
        <fullName evidence="2">SPRY domain-containing protein</fullName>
    </recommendedName>
</protein>
<reference evidence="3" key="1">
    <citation type="submission" date="2014-12" db="EMBL/GenBank/DDBJ databases">
        <title>Insight into the proteome of Arion vulgaris.</title>
        <authorList>
            <person name="Aradska J."/>
            <person name="Bulat T."/>
            <person name="Smidak R."/>
            <person name="Sarate P."/>
            <person name="Gangsoo J."/>
            <person name="Sialana F."/>
            <person name="Bilban M."/>
            <person name="Lubec G."/>
        </authorList>
    </citation>
    <scope>NUCLEOTIDE SEQUENCE</scope>
    <source>
        <tissue evidence="3">Skin</tissue>
    </source>
</reference>
<feature type="domain" description="SPRY" evidence="2">
    <location>
        <begin position="283"/>
        <end position="472"/>
    </location>
</feature>
<name>A0A0B6YT95_9EUPU</name>
<dbReference type="InterPro" id="IPR050618">
    <property type="entry name" value="Ubq-SigPath_Reg"/>
</dbReference>
<evidence type="ECO:0000256" key="1">
    <source>
        <dbReference type="SAM" id="MobiDB-lite"/>
    </source>
</evidence>
<dbReference type="CDD" id="cd12908">
    <property type="entry name" value="SPRYD3"/>
    <property type="match status" value="1"/>
</dbReference>
<dbReference type="AlphaFoldDB" id="A0A0B6YT95"/>
<sequence length="473" mass="52968">MDDFERIRAVLLRDRAPFVARQHFQQDIGYEQIINNRGRGRIYRYQGPLPPRGPGPAARGEPRFQRIKVEDDVLSYSGGVGNLAGVYIATHPIDRYNNYFEIEILDIGEVGLICIGLVPDKYPLNFHPGVQPNSVGYLAESGKFYINHGRENFDVSQTGPPCGIGDRMGVGVQLLDDPAGGDRHSSRIFFTRNGQEVKSFDLALRPYQLFPAVGMQSEGEEVVLRLDAVWNPDDVTQMLVDCGEEDWVRLDDIRLNGTILEYTGRGRTIHDVGLAQAKYPLDTTNHYFEFEIVDPGDKCYVAIGLAKQNYPMRRHPGWNIGSIAYHADDGKLFHGSGMGVRFGPKCSKGDIMGCGIYFPPDYDSETEVQSNDEEDDARGEEEEEDNEEEEEEEGQLDELLGIGGSDNEDDVLFRPPKRHHHKGKETKVTVFFTRNGKVVGHKEVGVPKGGFYPTIGMLSCNEKVRVDLRPLTG</sequence>
<dbReference type="SMART" id="SM00449">
    <property type="entry name" value="SPRY"/>
    <property type="match status" value="2"/>
</dbReference>
<dbReference type="SUPFAM" id="SSF49899">
    <property type="entry name" value="Concanavalin A-like lectins/glucanases"/>
    <property type="match status" value="2"/>
</dbReference>
<gene>
    <name evidence="3" type="primary">ORF34796</name>
</gene>
<organism evidence="3">
    <name type="scientific">Arion vulgaris</name>
    <dbReference type="NCBI Taxonomy" id="1028688"/>
    <lineage>
        <taxon>Eukaryota</taxon>
        <taxon>Metazoa</taxon>
        <taxon>Spiralia</taxon>
        <taxon>Lophotrochozoa</taxon>
        <taxon>Mollusca</taxon>
        <taxon>Gastropoda</taxon>
        <taxon>Heterobranchia</taxon>
        <taxon>Euthyneura</taxon>
        <taxon>Panpulmonata</taxon>
        <taxon>Eupulmonata</taxon>
        <taxon>Stylommatophora</taxon>
        <taxon>Helicina</taxon>
        <taxon>Arionoidea</taxon>
        <taxon>Arionidae</taxon>
        <taxon>Arion</taxon>
    </lineage>
</organism>
<proteinExistence type="predicted"/>
<dbReference type="EMBL" id="HACG01012121">
    <property type="protein sequence ID" value="CEK58986.1"/>
    <property type="molecule type" value="Transcribed_RNA"/>
</dbReference>
<feature type="region of interest" description="Disordered" evidence="1">
    <location>
        <begin position="362"/>
        <end position="424"/>
    </location>
</feature>
<dbReference type="InterPro" id="IPR044736">
    <property type="entry name" value="Gid1/RanBPM/SPLA_SPRY"/>
</dbReference>
<feature type="compositionally biased region" description="Basic residues" evidence="1">
    <location>
        <begin position="415"/>
        <end position="424"/>
    </location>
</feature>
<dbReference type="InterPro" id="IPR043136">
    <property type="entry name" value="B30.2/SPRY_sf"/>
</dbReference>
<dbReference type="InterPro" id="IPR003877">
    <property type="entry name" value="SPRY_dom"/>
</dbReference>
<dbReference type="InterPro" id="IPR013320">
    <property type="entry name" value="ConA-like_dom_sf"/>
</dbReference>
<accession>A0A0B6YT95</accession>